<proteinExistence type="predicted"/>
<dbReference type="InterPro" id="IPR005123">
    <property type="entry name" value="Oxoglu/Fe-dep_dioxygenase_dom"/>
</dbReference>
<dbReference type="EMBL" id="CM018052">
    <property type="protein sequence ID" value="KAA8515884.1"/>
    <property type="molecule type" value="Genomic_DNA"/>
</dbReference>
<dbReference type="InterPro" id="IPR027443">
    <property type="entry name" value="IPNS-like_sf"/>
</dbReference>
<dbReference type="Proteomes" id="UP000325577">
    <property type="component" value="Linkage Group LG9"/>
</dbReference>
<name>A0A5J4ZDL5_9ASTE</name>
<dbReference type="AlphaFoldDB" id="A0A5J4ZDL5"/>
<dbReference type="PROSITE" id="PS51471">
    <property type="entry name" value="FE2OG_OXY"/>
    <property type="match status" value="1"/>
</dbReference>
<accession>A0A5J4ZDL5</accession>
<organism evidence="2 3">
    <name type="scientific">Nyssa sinensis</name>
    <dbReference type="NCBI Taxonomy" id="561372"/>
    <lineage>
        <taxon>Eukaryota</taxon>
        <taxon>Viridiplantae</taxon>
        <taxon>Streptophyta</taxon>
        <taxon>Embryophyta</taxon>
        <taxon>Tracheophyta</taxon>
        <taxon>Spermatophyta</taxon>
        <taxon>Magnoliopsida</taxon>
        <taxon>eudicotyledons</taxon>
        <taxon>Gunneridae</taxon>
        <taxon>Pentapetalae</taxon>
        <taxon>asterids</taxon>
        <taxon>Cornales</taxon>
        <taxon>Nyssaceae</taxon>
        <taxon>Nyssa</taxon>
    </lineage>
</organism>
<dbReference type="InterPro" id="IPR044861">
    <property type="entry name" value="IPNS-like_FE2OG_OXY"/>
</dbReference>
<gene>
    <name evidence="2" type="ORF">F0562_019063</name>
</gene>
<evidence type="ECO:0000313" key="3">
    <source>
        <dbReference type="Proteomes" id="UP000325577"/>
    </source>
</evidence>
<feature type="domain" description="Fe2OG dioxygenase" evidence="1">
    <location>
        <begin position="56"/>
        <end position="158"/>
    </location>
</feature>
<dbReference type="SUPFAM" id="SSF51197">
    <property type="entry name" value="Clavaminate synthase-like"/>
    <property type="match status" value="1"/>
</dbReference>
<dbReference type="InterPro" id="IPR050231">
    <property type="entry name" value="Iron_ascorbate_oxido_reductase"/>
</dbReference>
<evidence type="ECO:0000259" key="1">
    <source>
        <dbReference type="PROSITE" id="PS51471"/>
    </source>
</evidence>
<dbReference type="Pfam" id="PF03171">
    <property type="entry name" value="2OG-FeII_Oxy"/>
    <property type="match status" value="1"/>
</dbReference>
<reference evidence="2 3" key="1">
    <citation type="submission" date="2019-09" db="EMBL/GenBank/DDBJ databases">
        <title>A chromosome-level genome assembly of the Chinese tupelo Nyssa sinensis.</title>
        <authorList>
            <person name="Yang X."/>
            <person name="Kang M."/>
            <person name="Yang Y."/>
            <person name="Xiong H."/>
            <person name="Wang M."/>
            <person name="Zhang Z."/>
            <person name="Wang Z."/>
            <person name="Wu H."/>
            <person name="Ma T."/>
            <person name="Liu J."/>
            <person name="Xi Z."/>
        </authorList>
    </citation>
    <scope>NUCLEOTIDE SEQUENCE [LARGE SCALE GENOMIC DNA]</scope>
    <source>
        <strain evidence="2">J267</strain>
        <tissue evidence="2">Leaf</tissue>
    </source>
</reference>
<dbReference type="PANTHER" id="PTHR47990">
    <property type="entry name" value="2-OXOGLUTARATE (2OG) AND FE(II)-DEPENDENT OXYGENASE SUPERFAMILY PROTEIN-RELATED"/>
    <property type="match status" value="1"/>
</dbReference>
<keyword evidence="3" id="KW-1185">Reference proteome</keyword>
<protein>
    <recommendedName>
        <fullName evidence="1">Fe2OG dioxygenase domain-containing protein</fullName>
    </recommendedName>
</protein>
<evidence type="ECO:0000313" key="2">
    <source>
        <dbReference type="EMBL" id="KAA8515884.1"/>
    </source>
</evidence>
<dbReference type="OrthoDB" id="288590at2759"/>
<sequence>MDFKTSQISCGQMETDHFCETMLSYAKLVSELEQKVNRMVFESYGVEKNYESHVGSTTYLLRVMKYRAPQMDESEVGSQTHTDKSFITILHQNQVNALEVQARNGQWIAVDFPLASFVVMAGDAYMAWSNDRIHAPRHQVNMSGNKSRYANGTIFIPQRDSTDTRRASG</sequence>
<dbReference type="Gene3D" id="2.60.120.330">
    <property type="entry name" value="B-lactam Antibiotic, Isopenicillin N Synthase, Chain"/>
    <property type="match status" value="1"/>
</dbReference>